<dbReference type="InterPro" id="IPR017968">
    <property type="entry name" value="Acylphosphatase_CS"/>
</dbReference>
<evidence type="ECO:0000313" key="13">
    <source>
        <dbReference type="Proteomes" id="UP001596114"/>
    </source>
</evidence>
<dbReference type="NCBIfam" id="TIGR00143">
    <property type="entry name" value="hypF"/>
    <property type="match status" value="1"/>
</dbReference>
<evidence type="ECO:0000256" key="2">
    <source>
        <dbReference type="ARBA" id="ARBA00008097"/>
    </source>
</evidence>
<evidence type="ECO:0000256" key="8">
    <source>
        <dbReference type="PIRNR" id="PIRNR006256"/>
    </source>
</evidence>
<keyword evidence="6" id="KW-0862">Zinc</keyword>
<dbReference type="PROSITE" id="PS00150">
    <property type="entry name" value="ACYLPHOSPHATASE_1"/>
    <property type="match status" value="1"/>
</dbReference>
<dbReference type="InterPro" id="IPR006070">
    <property type="entry name" value="Sua5-like_dom"/>
</dbReference>
<accession>A0ABW0QSQ9</accession>
<dbReference type="Proteomes" id="UP001596114">
    <property type="component" value="Unassembled WGS sequence"/>
</dbReference>
<dbReference type="InterPro" id="IPR011125">
    <property type="entry name" value="Znf_HypF"/>
</dbReference>
<dbReference type="EMBL" id="JBHSNF010000001">
    <property type="protein sequence ID" value="MFC5525819.1"/>
    <property type="molecule type" value="Genomic_DNA"/>
</dbReference>
<evidence type="ECO:0000256" key="1">
    <source>
        <dbReference type="ARBA" id="ARBA00004711"/>
    </source>
</evidence>
<comment type="caution">
    <text evidence="12">The sequence shown here is derived from an EMBL/GenBank/DDBJ whole genome shotgun (WGS) entry which is preliminary data.</text>
</comment>
<dbReference type="PANTHER" id="PTHR42959">
    <property type="entry name" value="CARBAMOYLTRANSFERASE"/>
    <property type="match status" value="1"/>
</dbReference>
<organism evidence="12 13">
    <name type="scientific">Rhodanobacter ginsengisoli</name>
    <dbReference type="NCBI Taxonomy" id="418646"/>
    <lineage>
        <taxon>Bacteria</taxon>
        <taxon>Pseudomonadati</taxon>
        <taxon>Pseudomonadota</taxon>
        <taxon>Gammaproteobacteria</taxon>
        <taxon>Lysobacterales</taxon>
        <taxon>Rhodanobacteraceae</taxon>
        <taxon>Rhodanobacter</taxon>
    </lineage>
</organism>
<feature type="domain" description="YrdC-like" evidence="11">
    <location>
        <begin position="214"/>
        <end position="400"/>
    </location>
</feature>
<proteinExistence type="inferred from homology"/>
<dbReference type="InterPro" id="IPR001792">
    <property type="entry name" value="Acylphosphatase-like_dom"/>
</dbReference>
<dbReference type="EC" id="6.2.-.-" evidence="8"/>
<evidence type="ECO:0000259" key="11">
    <source>
        <dbReference type="PROSITE" id="PS51163"/>
    </source>
</evidence>
<keyword evidence="3 12" id="KW-0436">Ligase</keyword>
<evidence type="ECO:0000256" key="4">
    <source>
        <dbReference type="ARBA" id="ARBA00022723"/>
    </source>
</evidence>
<keyword evidence="13" id="KW-1185">Reference proteome</keyword>
<dbReference type="PANTHER" id="PTHR42959:SF1">
    <property type="entry name" value="CARBAMOYLTRANSFERASE HYPF"/>
    <property type="match status" value="1"/>
</dbReference>
<evidence type="ECO:0000256" key="9">
    <source>
        <dbReference type="PROSITE-ProRule" id="PRU00520"/>
    </source>
</evidence>
<reference evidence="13" key="1">
    <citation type="journal article" date="2019" name="Int. J. Syst. Evol. Microbiol.">
        <title>The Global Catalogue of Microorganisms (GCM) 10K type strain sequencing project: providing services to taxonomists for standard genome sequencing and annotation.</title>
        <authorList>
            <consortium name="The Broad Institute Genomics Platform"/>
            <consortium name="The Broad Institute Genome Sequencing Center for Infectious Disease"/>
            <person name="Wu L."/>
            <person name="Ma J."/>
        </authorList>
    </citation>
    <scope>NUCLEOTIDE SEQUENCE [LARGE SCALE GENOMIC DNA]</scope>
    <source>
        <strain evidence="13">CGMCC 1.16619</strain>
    </source>
</reference>
<evidence type="ECO:0000256" key="3">
    <source>
        <dbReference type="ARBA" id="ARBA00022598"/>
    </source>
</evidence>
<dbReference type="Gene3D" id="3.90.870.50">
    <property type="match status" value="1"/>
</dbReference>
<name>A0ABW0QSQ9_9GAMM</name>
<dbReference type="Pfam" id="PF01300">
    <property type="entry name" value="Sua5_yciO_yrdC"/>
    <property type="match status" value="1"/>
</dbReference>
<protein>
    <recommendedName>
        <fullName evidence="8">Carbamoyltransferase HypF</fullName>
        <ecNumber evidence="8">6.2.-.-</ecNumber>
    </recommendedName>
</protein>
<keyword evidence="9" id="KW-0378">Hydrolase</keyword>
<dbReference type="PROSITE" id="PS51163">
    <property type="entry name" value="YRDC"/>
    <property type="match status" value="1"/>
</dbReference>
<dbReference type="InterPro" id="IPR004421">
    <property type="entry name" value="Carbamoyltransferase_HypF"/>
</dbReference>
<dbReference type="GO" id="GO:0016874">
    <property type="term" value="F:ligase activity"/>
    <property type="evidence" value="ECO:0007669"/>
    <property type="project" value="UniProtKB-KW"/>
</dbReference>
<dbReference type="Gene3D" id="3.30.110.120">
    <property type="match status" value="1"/>
</dbReference>
<evidence type="ECO:0000256" key="6">
    <source>
        <dbReference type="ARBA" id="ARBA00022833"/>
    </source>
</evidence>
<evidence type="ECO:0000313" key="12">
    <source>
        <dbReference type="EMBL" id="MFC5525819.1"/>
    </source>
</evidence>
<keyword evidence="4" id="KW-0479">Metal-binding</keyword>
<dbReference type="InterPro" id="IPR051060">
    <property type="entry name" value="Carbamoyltrans_HypF-like"/>
</dbReference>
<evidence type="ECO:0000256" key="5">
    <source>
        <dbReference type="ARBA" id="ARBA00022771"/>
    </source>
</evidence>
<dbReference type="InterPro" id="IPR036046">
    <property type="entry name" value="Acylphosphatase-like_dom_sf"/>
</dbReference>
<dbReference type="InterPro" id="IPR041440">
    <property type="entry name" value="HypF_C"/>
</dbReference>
<feature type="active site" evidence="9">
    <location>
        <position position="32"/>
    </location>
</feature>
<comment type="function">
    <text evidence="8">Involved in the maturation of [NiFe] hydrogenases. Along with HypE, it catalyzes the synthesis of the CN ligands of the active site iron of [NiFe]-hydrogenases. HypF functions as a carbamoyl transferase using carbamoylphosphate as a substrate and transferring the carboxamido moiety in an ATP-dependent reaction to the thiolate of the C-terminal cysteine of HypE yielding a protein-S-carboxamide.</text>
</comment>
<dbReference type="Pfam" id="PF00708">
    <property type="entry name" value="Acylphosphatase"/>
    <property type="match status" value="1"/>
</dbReference>
<dbReference type="InterPro" id="IPR017945">
    <property type="entry name" value="DHBP_synth_RibB-like_a/b_dom"/>
</dbReference>
<evidence type="ECO:0000256" key="7">
    <source>
        <dbReference type="ARBA" id="ARBA00048220"/>
    </source>
</evidence>
<dbReference type="Gene3D" id="3.30.420.360">
    <property type="match status" value="1"/>
</dbReference>
<feature type="active site" evidence="9">
    <location>
        <position position="50"/>
    </location>
</feature>
<dbReference type="SUPFAM" id="SSF53067">
    <property type="entry name" value="Actin-like ATPase domain"/>
    <property type="match status" value="1"/>
</dbReference>
<sequence>MNLLHHPTSAVAEERQRLRLDVGGAVQGVGFRPFVHRLAREEGLGGFVRNTGAGVTLEVEGPAPAIERFLDRLDRDITAPAAIHRRALRRLAPRDEREFVIAASASDGECSAVILPDLATCAACLAEILDPDDRRYRYPFTTCTHCGPRYSIIEAVPYDRDRTTMRRFAMCPACQAEYDDPASRRFHAETNACPDCGPRLAWWDRHGAVVAMADRALLQAVDALRRGEIVAFKGLGGFQLLVDARNDDAVCRLRERKRRPAKPFALMVRTLADAQAIAQVDAEEARLLGSAAAPIVLLRARPTASAIAPAVAPGNPQWGVMLPYTPLHHLLLHELDFPLVATSGNRGEEPIVVDETQALARLDGLADGFLVHDRPIRHRVDDSVVRLIAGQPSVLRRARGHAPLALDDPASTTPLLALGGHQKTAVAVAVQGRIVLGPHIGDLGGAETREAYGQSVDDLLGLYRVQAQAVACDRHPDYHSTRLADRLGPAVRRVPHHLAHVLAGMLDNGLDGAVLGVAWDGNGYGDDGTLWGGEFLRVDGAQHRRVASLWPFCLPGGEAAMREPRRAALGVLHALFGAPAMAMTALAPVAAFAPTERPLLARMLARKVNAPSTSSAGRLFDAVASILDLCQQASFEGEAAMAVEFAAARAERAATVALPRLVENDGMLLVDWRPTLTDLVAARGEGVSVEALAAAFHEALAEAIVAVATRIGCDQVLLTGGCFQNARLTELAVSRLREADLSPYWHHRIPPNDGGLAAGQAVAAARFPQEENR</sequence>
<dbReference type="InterPro" id="IPR055128">
    <property type="entry name" value="HypF_C_2"/>
</dbReference>
<keyword evidence="5" id="KW-0863">Zinc-finger</keyword>
<dbReference type="InterPro" id="IPR043129">
    <property type="entry name" value="ATPase_NBD"/>
</dbReference>
<dbReference type="SUPFAM" id="SSF55821">
    <property type="entry name" value="YrdC/RibB"/>
    <property type="match status" value="1"/>
</dbReference>
<dbReference type="Pfam" id="PF22521">
    <property type="entry name" value="HypF_C_2"/>
    <property type="match status" value="1"/>
</dbReference>
<comment type="catalytic activity">
    <reaction evidence="9">
        <text>an acyl phosphate + H2O = a carboxylate + phosphate + H(+)</text>
        <dbReference type="Rhea" id="RHEA:14965"/>
        <dbReference type="ChEBI" id="CHEBI:15377"/>
        <dbReference type="ChEBI" id="CHEBI:15378"/>
        <dbReference type="ChEBI" id="CHEBI:29067"/>
        <dbReference type="ChEBI" id="CHEBI:43474"/>
        <dbReference type="ChEBI" id="CHEBI:59918"/>
        <dbReference type="EC" id="3.6.1.7"/>
    </reaction>
</comment>
<feature type="domain" description="Acylphosphatase-like" evidence="10">
    <location>
        <begin position="17"/>
        <end position="103"/>
    </location>
</feature>
<dbReference type="SUPFAM" id="SSF54975">
    <property type="entry name" value="Acylphosphatase/BLUF domain-like"/>
    <property type="match status" value="1"/>
</dbReference>
<dbReference type="PROSITE" id="PS51160">
    <property type="entry name" value="ACYLPHOSPHATASE_3"/>
    <property type="match status" value="1"/>
</dbReference>
<comment type="catalytic activity">
    <reaction evidence="7 8">
        <text>C-terminal L-cysteinyl-[HypE protein] + carbamoyl phosphate + ATP + H2O = C-terminal S-carboxamide-L-cysteinyl-[HypE protein] + AMP + phosphate + diphosphate + H(+)</text>
        <dbReference type="Rhea" id="RHEA:55636"/>
        <dbReference type="Rhea" id="RHEA-COMP:14247"/>
        <dbReference type="Rhea" id="RHEA-COMP:14392"/>
        <dbReference type="ChEBI" id="CHEBI:15377"/>
        <dbReference type="ChEBI" id="CHEBI:15378"/>
        <dbReference type="ChEBI" id="CHEBI:30616"/>
        <dbReference type="ChEBI" id="CHEBI:33019"/>
        <dbReference type="ChEBI" id="CHEBI:43474"/>
        <dbReference type="ChEBI" id="CHEBI:58228"/>
        <dbReference type="ChEBI" id="CHEBI:76913"/>
        <dbReference type="ChEBI" id="CHEBI:139126"/>
        <dbReference type="ChEBI" id="CHEBI:456215"/>
    </reaction>
</comment>
<dbReference type="PIRSF" id="PIRSF006256">
    <property type="entry name" value="CMPcnvr_hdrg_mat"/>
    <property type="match status" value="1"/>
</dbReference>
<evidence type="ECO:0000259" key="10">
    <source>
        <dbReference type="PROSITE" id="PS51160"/>
    </source>
</evidence>
<dbReference type="Pfam" id="PF07503">
    <property type="entry name" value="zf-HYPF"/>
    <property type="match status" value="2"/>
</dbReference>
<comment type="similarity">
    <text evidence="2 8">Belongs to the carbamoyltransferase HypF family.</text>
</comment>
<dbReference type="RefSeq" id="WP_377319264.1">
    <property type="nucleotide sequence ID" value="NZ_JBHSNF010000001.1"/>
</dbReference>
<comment type="pathway">
    <text evidence="1 8">Protein modification; [NiFe] hydrogenase maturation.</text>
</comment>
<gene>
    <name evidence="12" type="primary">hypF</name>
    <name evidence="12" type="ORF">ACFPPA_08705</name>
</gene>
<dbReference type="Pfam" id="PF17788">
    <property type="entry name" value="HypF_C"/>
    <property type="match status" value="1"/>
</dbReference>
<dbReference type="Gene3D" id="3.30.420.40">
    <property type="match status" value="1"/>
</dbReference>